<feature type="domain" description="Cadherin" evidence="16">
    <location>
        <begin position="14"/>
        <end position="98"/>
    </location>
</feature>
<dbReference type="GO" id="GO:0045296">
    <property type="term" value="F:cadherin binding"/>
    <property type="evidence" value="ECO:0007669"/>
    <property type="project" value="TreeGrafter"/>
</dbReference>
<sequence>IPPFDIPENTVKRNLDTVDENSMYYTVSGPGVTEPPVGVFSIERYSGELLMLKPVDREEYPIIKFIARVYDRNTNKETDRPLNIIVNITDLNDNEPTFTGPLQFSVLEQTKAVVGKVSATDRDQEGTPHTKIKYSLLTGTDLFAIEPETGVISTVTETLDREVKDTHLVTVQIADMSGGEGALSNTATATITLRDINDNPPTFTKTNENQSDQLILRIPVEDKDLENTPNWNSQFLITKGNENGYFRMERDPKTNEGLLYTSKPLDYEKMKNIKLEVTARNQAELEGAKASWVSIPVDVTVTNVDEGPEFTAPTIRFVVREDTEKDKVIGSYTAADPETKSSAGIKYYKVTDPTSWIDVDMNSGELKVVDTIDRESQLLQDGIYNITMKAVDASLKTGTGTVIIQVEDVNDHVPEVPDKELVLCDKDEELGSVLVVAEDKDQPPFSAPFRFAMGADHDGNWAIEALNDTAATLKQTKELPTGIYTVPVEVNDLQGSGKTQMVTVRICQCRNGACPDVKSSVSLGALALLAMLLPLALLLLLCLLLCFFCVTKNNKWEELGESSGVLLKSNIEAPGDQVPGNSSVKGSALNADWQGNKSSSTIGGFAMQESGVFKSSGVMVTGEQNEFSSGQYGSSFAVDKRHLFYDSALHHTWQTNGRYLQQKLSYLGTEEGGRYADDILHSYGFEGEGSAAGSVGCCSDQGNQDNLDFLNTLDPKFKTLADICSKR</sequence>
<dbReference type="GO" id="GO:0016342">
    <property type="term" value="C:catenin complex"/>
    <property type="evidence" value="ECO:0007669"/>
    <property type="project" value="TreeGrafter"/>
</dbReference>
<keyword evidence="6 12" id="KW-0106">Calcium</keyword>
<evidence type="ECO:0000256" key="4">
    <source>
        <dbReference type="ARBA" id="ARBA00022692"/>
    </source>
</evidence>
<keyword evidence="3" id="KW-1003">Cell membrane</keyword>
<feature type="domain" description="Cadherin" evidence="16">
    <location>
        <begin position="98"/>
        <end position="203"/>
    </location>
</feature>
<dbReference type="FunFam" id="2.60.40.60:FF:000027">
    <property type="entry name" value="Cadherin 2"/>
    <property type="match status" value="1"/>
</dbReference>
<keyword evidence="9 15" id="KW-1133">Transmembrane helix</keyword>
<dbReference type="PRINTS" id="PR01818">
    <property type="entry name" value="DESMOCADHERN"/>
</dbReference>
<dbReference type="Ensembl" id="ENSMMDT00005048535.1">
    <property type="protein sequence ID" value="ENSMMDP00005047590.1"/>
    <property type="gene ID" value="ENSMMDG00005021681.1"/>
</dbReference>
<dbReference type="InterPro" id="IPR020894">
    <property type="entry name" value="Cadherin_CS"/>
</dbReference>
<dbReference type="Proteomes" id="UP000472263">
    <property type="component" value="Chromosome 17"/>
</dbReference>
<dbReference type="SUPFAM" id="SSF49313">
    <property type="entry name" value="Cadherin-like"/>
    <property type="match status" value="5"/>
</dbReference>
<evidence type="ECO:0000256" key="2">
    <source>
        <dbReference type="ARBA" id="ARBA00004568"/>
    </source>
</evidence>
<evidence type="ECO:0000256" key="11">
    <source>
        <dbReference type="ARBA" id="ARBA00023180"/>
    </source>
</evidence>
<evidence type="ECO:0000256" key="3">
    <source>
        <dbReference type="ARBA" id="ARBA00022475"/>
    </source>
</evidence>
<dbReference type="Gene3D" id="2.60.40.60">
    <property type="entry name" value="Cadherins"/>
    <property type="match status" value="5"/>
</dbReference>
<dbReference type="GO" id="GO:0055113">
    <property type="term" value="P:epiboly involved in gastrulation with mouth forming second"/>
    <property type="evidence" value="ECO:0007669"/>
    <property type="project" value="UniProtKB-ARBA"/>
</dbReference>
<protein>
    <recommendedName>
        <fullName evidence="16">Cadherin domain-containing protein</fullName>
    </recommendedName>
</protein>
<dbReference type="GO" id="GO:0005509">
    <property type="term" value="F:calcium ion binding"/>
    <property type="evidence" value="ECO:0007669"/>
    <property type="project" value="UniProtKB-UniRule"/>
</dbReference>
<reference evidence="17" key="2">
    <citation type="submission" date="2025-08" db="UniProtKB">
        <authorList>
            <consortium name="Ensembl"/>
        </authorList>
    </citation>
    <scope>IDENTIFICATION</scope>
</reference>
<dbReference type="GO" id="GO:0005912">
    <property type="term" value="C:adherens junction"/>
    <property type="evidence" value="ECO:0007669"/>
    <property type="project" value="TreeGrafter"/>
</dbReference>
<dbReference type="GO" id="GO:0060027">
    <property type="term" value="P:convergent extension involved in gastrulation"/>
    <property type="evidence" value="ECO:0007669"/>
    <property type="project" value="UniProtKB-ARBA"/>
</dbReference>
<comment type="subcellular location">
    <subcellularLocation>
        <location evidence="2">Cell junction</location>
        <location evidence="2">Desmosome</location>
    </subcellularLocation>
    <subcellularLocation>
        <location evidence="1 13">Cell membrane</location>
        <topology evidence="1 13">Single-pass type I membrane protein</topology>
    </subcellularLocation>
</comment>
<dbReference type="SMART" id="SM00112">
    <property type="entry name" value="CA"/>
    <property type="match status" value="4"/>
</dbReference>
<evidence type="ECO:0000256" key="8">
    <source>
        <dbReference type="ARBA" id="ARBA00022949"/>
    </source>
</evidence>
<dbReference type="Pfam" id="PF00028">
    <property type="entry name" value="Cadherin"/>
    <property type="match status" value="3"/>
</dbReference>
<dbReference type="GO" id="GO:0008013">
    <property type="term" value="F:beta-catenin binding"/>
    <property type="evidence" value="ECO:0007669"/>
    <property type="project" value="TreeGrafter"/>
</dbReference>
<dbReference type="PANTHER" id="PTHR24027:SF78">
    <property type="entry name" value="CADHERIN-LIKE PROTEIN 26"/>
    <property type="match status" value="1"/>
</dbReference>
<feature type="transmembrane region" description="Helical" evidence="15">
    <location>
        <begin position="523"/>
        <end position="550"/>
    </location>
</feature>
<evidence type="ECO:0000256" key="14">
    <source>
        <dbReference type="RuleBase" id="RU004358"/>
    </source>
</evidence>
<gene>
    <name evidence="17" type="primary">LOC115375786</name>
</gene>
<keyword evidence="10 15" id="KW-0472">Membrane</keyword>
<accession>A0A667ZXY8</accession>
<keyword evidence="18" id="KW-1185">Reference proteome</keyword>
<dbReference type="GO" id="GO:0016339">
    <property type="term" value="P:calcium-dependent cell-cell adhesion via plasma membrane cell adhesion molecules"/>
    <property type="evidence" value="ECO:0007669"/>
    <property type="project" value="TreeGrafter"/>
</dbReference>
<keyword evidence="5" id="KW-0677">Repeat</keyword>
<keyword evidence="11" id="KW-0325">Glycoprotein</keyword>
<dbReference type="AlphaFoldDB" id="A0A667ZXY8"/>
<dbReference type="GO" id="GO:0007156">
    <property type="term" value="P:homophilic cell adhesion via plasma membrane adhesion molecules"/>
    <property type="evidence" value="ECO:0007669"/>
    <property type="project" value="InterPro"/>
</dbReference>
<keyword evidence="7 13" id="KW-0130">Cell adhesion</keyword>
<dbReference type="FunFam" id="2.60.40.60:FF:000031">
    <property type="entry name" value="Cadherin 3"/>
    <property type="match status" value="1"/>
</dbReference>
<evidence type="ECO:0000313" key="17">
    <source>
        <dbReference type="Ensembl" id="ENSMMDP00005047590.1"/>
    </source>
</evidence>
<dbReference type="Pfam" id="PF01049">
    <property type="entry name" value="CADH_Y-type_LIR"/>
    <property type="match status" value="1"/>
</dbReference>
<feature type="domain" description="Cadherin" evidence="16">
    <location>
        <begin position="311"/>
        <end position="416"/>
    </location>
</feature>
<dbReference type="InterPro" id="IPR002126">
    <property type="entry name" value="Cadherin-like_dom"/>
</dbReference>
<keyword evidence="8" id="KW-0965">Cell junction</keyword>
<evidence type="ECO:0000313" key="18">
    <source>
        <dbReference type="Proteomes" id="UP000472263"/>
    </source>
</evidence>
<keyword evidence="4 13" id="KW-0812">Transmembrane</keyword>
<evidence type="ECO:0000256" key="9">
    <source>
        <dbReference type="ARBA" id="ARBA00022989"/>
    </source>
</evidence>
<evidence type="ECO:0000256" key="1">
    <source>
        <dbReference type="ARBA" id="ARBA00004251"/>
    </source>
</evidence>
<dbReference type="InterPro" id="IPR027397">
    <property type="entry name" value="Catenin-bd_sf"/>
</dbReference>
<dbReference type="InterPro" id="IPR015919">
    <property type="entry name" value="Cadherin-like_sf"/>
</dbReference>
<dbReference type="FunFam" id="2.60.40.60:FF:000011">
    <property type="entry name" value="Cadherin 1"/>
    <property type="match status" value="1"/>
</dbReference>
<dbReference type="FunFam" id="2.60.40.60:FF:000019">
    <property type="entry name" value="Cadherin 2"/>
    <property type="match status" value="1"/>
</dbReference>
<evidence type="ECO:0000256" key="12">
    <source>
        <dbReference type="PROSITE-ProRule" id="PRU00043"/>
    </source>
</evidence>
<evidence type="ECO:0000256" key="10">
    <source>
        <dbReference type="ARBA" id="ARBA00023136"/>
    </source>
</evidence>
<dbReference type="GO" id="GO:0044331">
    <property type="term" value="P:cell-cell adhesion mediated by cadherin"/>
    <property type="evidence" value="ECO:0007669"/>
    <property type="project" value="TreeGrafter"/>
</dbReference>
<dbReference type="GeneTree" id="ENSGT01030000234624"/>
<reference evidence="17" key="3">
    <citation type="submission" date="2025-09" db="UniProtKB">
        <authorList>
            <consortium name="Ensembl"/>
        </authorList>
    </citation>
    <scope>IDENTIFICATION</scope>
</reference>
<feature type="domain" description="Cadherin" evidence="16">
    <location>
        <begin position="197"/>
        <end position="310"/>
    </location>
</feature>
<name>A0A667ZXY8_9TELE</name>
<dbReference type="PROSITE" id="PS50268">
    <property type="entry name" value="CADHERIN_2"/>
    <property type="match status" value="4"/>
</dbReference>
<dbReference type="InterPro" id="IPR039808">
    <property type="entry name" value="Cadherin"/>
</dbReference>
<dbReference type="InterPro" id="IPR009122">
    <property type="entry name" value="Desmosomal_cadherin"/>
</dbReference>
<proteinExistence type="predicted"/>
<dbReference type="GO" id="GO:0030057">
    <property type="term" value="C:desmosome"/>
    <property type="evidence" value="ECO:0007669"/>
    <property type="project" value="UniProtKB-SubCell"/>
</dbReference>
<evidence type="ECO:0000256" key="7">
    <source>
        <dbReference type="ARBA" id="ARBA00022889"/>
    </source>
</evidence>
<dbReference type="GO" id="GO:0007043">
    <property type="term" value="P:cell-cell junction assembly"/>
    <property type="evidence" value="ECO:0007669"/>
    <property type="project" value="TreeGrafter"/>
</dbReference>
<dbReference type="GO" id="GO:0000902">
    <property type="term" value="P:cell morphogenesis"/>
    <property type="evidence" value="ECO:0007669"/>
    <property type="project" value="TreeGrafter"/>
</dbReference>
<dbReference type="PANTHER" id="PTHR24027">
    <property type="entry name" value="CADHERIN-23"/>
    <property type="match status" value="1"/>
</dbReference>
<evidence type="ECO:0000259" key="16">
    <source>
        <dbReference type="PROSITE" id="PS50268"/>
    </source>
</evidence>
<dbReference type="GO" id="GO:0016477">
    <property type="term" value="P:cell migration"/>
    <property type="evidence" value="ECO:0007669"/>
    <property type="project" value="TreeGrafter"/>
</dbReference>
<evidence type="ECO:0000256" key="13">
    <source>
        <dbReference type="RuleBase" id="RU003318"/>
    </source>
</evidence>
<dbReference type="InParanoid" id="A0A667ZXY8"/>
<dbReference type="CDD" id="cd11304">
    <property type="entry name" value="Cadherin_repeat"/>
    <property type="match status" value="4"/>
</dbReference>
<evidence type="ECO:0000256" key="15">
    <source>
        <dbReference type="SAM" id="Phobius"/>
    </source>
</evidence>
<organism evidence="17 18">
    <name type="scientific">Myripristis murdjan</name>
    <name type="common">pinecone soldierfish</name>
    <dbReference type="NCBI Taxonomy" id="586833"/>
    <lineage>
        <taxon>Eukaryota</taxon>
        <taxon>Metazoa</taxon>
        <taxon>Chordata</taxon>
        <taxon>Craniata</taxon>
        <taxon>Vertebrata</taxon>
        <taxon>Euteleostomi</taxon>
        <taxon>Actinopterygii</taxon>
        <taxon>Neopterygii</taxon>
        <taxon>Teleostei</taxon>
        <taxon>Neoteleostei</taxon>
        <taxon>Acanthomorphata</taxon>
        <taxon>Holocentriformes</taxon>
        <taxon>Holocentridae</taxon>
        <taxon>Myripristis</taxon>
    </lineage>
</organism>
<dbReference type="GO" id="GO:0034332">
    <property type="term" value="P:adherens junction organization"/>
    <property type="evidence" value="ECO:0007669"/>
    <property type="project" value="TreeGrafter"/>
</dbReference>
<dbReference type="PROSITE" id="PS00232">
    <property type="entry name" value="CADHERIN_1"/>
    <property type="match status" value="2"/>
</dbReference>
<dbReference type="PRINTS" id="PR00205">
    <property type="entry name" value="CADHERIN"/>
</dbReference>
<evidence type="ECO:0000256" key="5">
    <source>
        <dbReference type="ARBA" id="ARBA00022737"/>
    </source>
</evidence>
<comment type="function">
    <text evidence="14">A component of desmosome cell-cell junctions which are required for positive regulation of cellular adhesion. Involved in the interaction of plaque proteins and intermediate filaments mediating cell-cell adhesion.</text>
</comment>
<reference evidence="17" key="1">
    <citation type="submission" date="2019-06" db="EMBL/GenBank/DDBJ databases">
        <authorList>
            <consortium name="Wellcome Sanger Institute Data Sharing"/>
        </authorList>
    </citation>
    <scope>NUCLEOTIDE SEQUENCE [LARGE SCALE GENOMIC DNA]</scope>
</reference>
<dbReference type="InterPro" id="IPR000233">
    <property type="entry name" value="Cadherin_Y-type_LIR"/>
</dbReference>
<dbReference type="Gene3D" id="4.10.900.10">
    <property type="entry name" value="TCF3-CBD (Catenin binding domain)"/>
    <property type="match status" value="1"/>
</dbReference>
<evidence type="ECO:0000256" key="6">
    <source>
        <dbReference type="ARBA" id="ARBA00022837"/>
    </source>
</evidence>